<dbReference type="CDD" id="cd06257">
    <property type="entry name" value="DnaJ"/>
    <property type="match status" value="1"/>
</dbReference>
<protein>
    <submittedName>
        <fullName evidence="3">DnaJ domain protein 20</fullName>
    </submittedName>
</protein>
<dbReference type="InterPro" id="IPR002939">
    <property type="entry name" value="DnaJ_C"/>
</dbReference>
<comment type="caution">
    <text evidence="3">The sequence shown here is derived from an EMBL/GenBank/DDBJ whole genome shotgun (WGS) entry which is preliminary data.</text>
</comment>
<dbReference type="Gene3D" id="2.60.260.20">
    <property type="entry name" value="Urease metallochaperone UreE, N-terminal domain"/>
    <property type="match status" value="2"/>
</dbReference>
<dbReference type="InterPro" id="IPR001623">
    <property type="entry name" value="DnaJ_domain"/>
</dbReference>
<dbReference type="Proteomes" id="UP000078046">
    <property type="component" value="Unassembled WGS sequence"/>
</dbReference>
<dbReference type="PANTHER" id="PTHR44298">
    <property type="entry name" value="DNAJ HOMOLOG SUBFAMILY B MEMBER 11"/>
    <property type="match status" value="1"/>
</dbReference>
<feature type="domain" description="J" evidence="2">
    <location>
        <begin position="14"/>
        <end position="77"/>
    </location>
</feature>
<dbReference type="SUPFAM" id="SSF49493">
    <property type="entry name" value="HSP40/DnaJ peptide-binding domain"/>
    <property type="match status" value="2"/>
</dbReference>
<dbReference type="InterPro" id="IPR051736">
    <property type="entry name" value="DnaJ-B11-like"/>
</dbReference>
<dbReference type="CDD" id="cd10747">
    <property type="entry name" value="DnaJ_C"/>
    <property type="match status" value="1"/>
</dbReference>
<accession>A0A177B2K5</accession>
<name>A0A177B2K5_9BILA</name>
<dbReference type="PROSITE" id="PS50076">
    <property type="entry name" value="DNAJ_2"/>
    <property type="match status" value="1"/>
</dbReference>
<organism evidence="3 4">
    <name type="scientific">Intoshia linei</name>
    <dbReference type="NCBI Taxonomy" id="1819745"/>
    <lineage>
        <taxon>Eukaryota</taxon>
        <taxon>Metazoa</taxon>
        <taxon>Spiralia</taxon>
        <taxon>Lophotrochozoa</taxon>
        <taxon>Mesozoa</taxon>
        <taxon>Orthonectida</taxon>
        <taxon>Rhopaluridae</taxon>
        <taxon>Intoshia</taxon>
    </lineage>
</organism>
<dbReference type="GO" id="GO:0005783">
    <property type="term" value="C:endoplasmic reticulum"/>
    <property type="evidence" value="ECO:0007669"/>
    <property type="project" value="TreeGrafter"/>
</dbReference>
<dbReference type="SMART" id="SM00271">
    <property type="entry name" value="DnaJ"/>
    <property type="match status" value="1"/>
</dbReference>
<dbReference type="InterPro" id="IPR008971">
    <property type="entry name" value="HSP40/DnaJ_pept-bd"/>
</dbReference>
<dbReference type="GO" id="GO:0006457">
    <property type="term" value="P:protein folding"/>
    <property type="evidence" value="ECO:0007669"/>
    <property type="project" value="InterPro"/>
</dbReference>
<dbReference type="GO" id="GO:0051787">
    <property type="term" value="F:misfolded protein binding"/>
    <property type="evidence" value="ECO:0007669"/>
    <property type="project" value="TreeGrafter"/>
</dbReference>
<dbReference type="AlphaFoldDB" id="A0A177B2K5"/>
<dbReference type="GO" id="GO:0051082">
    <property type="term" value="F:unfolded protein binding"/>
    <property type="evidence" value="ECO:0007669"/>
    <property type="project" value="InterPro"/>
</dbReference>
<dbReference type="Pfam" id="PF00226">
    <property type="entry name" value="DnaJ"/>
    <property type="match status" value="1"/>
</dbReference>
<dbReference type="InterPro" id="IPR036869">
    <property type="entry name" value="J_dom_sf"/>
</dbReference>
<dbReference type="SUPFAM" id="SSF46565">
    <property type="entry name" value="Chaperone J-domain"/>
    <property type="match status" value="1"/>
</dbReference>
<keyword evidence="4" id="KW-1185">Reference proteome</keyword>
<evidence type="ECO:0000256" key="1">
    <source>
        <dbReference type="ARBA" id="ARBA00022729"/>
    </source>
</evidence>
<dbReference type="PRINTS" id="PR00625">
    <property type="entry name" value="JDOMAIN"/>
</dbReference>
<evidence type="ECO:0000259" key="2">
    <source>
        <dbReference type="PROSITE" id="PS50076"/>
    </source>
</evidence>
<dbReference type="Gene3D" id="1.10.287.110">
    <property type="entry name" value="DnaJ domain"/>
    <property type="match status" value="1"/>
</dbReference>
<dbReference type="OrthoDB" id="550424at2759"/>
<dbReference type="FunFam" id="2.60.260.20:FF:000013">
    <property type="entry name" value="DnaJ subfamily B member 11"/>
    <property type="match status" value="1"/>
</dbReference>
<dbReference type="PANTHER" id="PTHR44298:SF1">
    <property type="entry name" value="DNAJ HOMOLOG SUBFAMILY B MEMBER 11"/>
    <property type="match status" value="1"/>
</dbReference>
<reference evidence="3 4" key="1">
    <citation type="submission" date="2016-04" db="EMBL/GenBank/DDBJ databases">
        <title>The genome of Intoshia linei affirms orthonectids as highly simplified spiralians.</title>
        <authorList>
            <person name="Mikhailov K.V."/>
            <person name="Slusarev G.S."/>
            <person name="Nikitin M.A."/>
            <person name="Logacheva M.D."/>
            <person name="Penin A."/>
            <person name="Aleoshin V."/>
            <person name="Panchin Y.V."/>
        </authorList>
    </citation>
    <scope>NUCLEOTIDE SEQUENCE [LARGE SCALE GENOMIC DNA]</scope>
    <source>
        <strain evidence="3">Intl2013</strain>
        <tissue evidence="3">Whole animal</tissue>
    </source>
</reference>
<dbReference type="EMBL" id="LWCA01000432">
    <property type="protein sequence ID" value="OAF68517.1"/>
    <property type="molecule type" value="Genomic_DNA"/>
</dbReference>
<evidence type="ECO:0000313" key="3">
    <source>
        <dbReference type="EMBL" id="OAF68517.1"/>
    </source>
</evidence>
<proteinExistence type="predicted"/>
<gene>
    <name evidence="3" type="ORF">A3Q56_03757</name>
</gene>
<dbReference type="Pfam" id="PF01556">
    <property type="entry name" value="DnaJ_C"/>
    <property type="match status" value="1"/>
</dbReference>
<evidence type="ECO:0000313" key="4">
    <source>
        <dbReference type="Proteomes" id="UP000078046"/>
    </source>
</evidence>
<keyword evidence="1" id="KW-0732">Signal</keyword>
<sequence>MHFPSNSHNFPVRDYYDILNVPRNAKKREIRKAFRNLSKQHHPDKTGQDTSAQQILINNAYQVLIDDDKRKKYDKYGEEGLRDMPDHDHSGFSDFFGDFGFFGGQKQKRPKMQKGGSIYLNLEVTLEDLCNGNYIEFTRIKSVIEETHGTRKCNCRQEMKTTQIGFGSYQMFQQEVCDECPNIKMVPYNKELEIEIDPGMKDGDEYPFFGEGEPHVEGSCGDLIFVIKEKKHPIYTRRGNDLHTNCTLTLEEALNGFNITIYHLDGHPILLSRNKITWYGARIKRSGQGMPLESDINKRGDMYVHFDVEFPRGEFNDAKKLEIKNIMSTIEYERKSNIFHNGF</sequence>